<dbReference type="Gene3D" id="1.10.260.40">
    <property type="entry name" value="lambda repressor-like DNA-binding domains"/>
    <property type="match status" value="1"/>
</dbReference>
<dbReference type="Pfam" id="PF07883">
    <property type="entry name" value="Cupin_2"/>
    <property type="match status" value="1"/>
</dbReference>
<dbReference type="Proteomes" id="UP001595748">
    <property type="component" value="Unassembled WGS sequence"/>
</dbReference>
<evidence type="ECO:0000313" key="5">
    <source>
        <dbReference type="Proteomes" id="UP001595748"/>
    </source>
</evidence>
<accession>A0ABV8A828</accession>
<dbReference type="InterPro" id="IPR010982">
    <property type="entry name" value="Lambda_DNA-bd_dom_sf"/>
</dbReference>
<dbReference type="InterPro" id="IPR013096">
    <property type="entry name" value="Cupin_2"/>
</dbReference>
<dbReference type="CDD" id="cd00093">
    <property type="entry name" value="HTH_XRE"/>
    <property type="match status" value="1"/>
</dbReference>
<evidence type="ECO:0000313" key="4">
    <source>
        <dbReference type="EMBL" id="MFC3861471.1"/>
    </source>
</evidence>
<dbReference type="EMBL" id="JBHRZF010000142">
    <property type="protein sequence ID" value="MFC3861471.1"/>
    <property type="molecule type" value="Genomic_DNA"/>
</dbReference>
<name>A0ABV8A828_9DEIO</name>
<sequence length="213" mass="23356">MTPRRAAQERDEKQREELDFDTAVKRVNGRPAEPDTPRIGPRLRAARQARGLTLDALVKLTGLDKSFLSRMERDLAQASVASLVKVCAALDIKPGALFDPPTASLVRASDAVRVNFGGVNVDERLLSQGLNGEVMILHSTIHPGGHGGEELYTLNADVTFVTVLEGVLEFMIEDAHYFLQAGDSLTMSSRIPHNWRNPGTVPTRVIWVTSPHP</sequence>
<dbReference type="Gene3D" id="2.60.120.10">
    <property type="entry name" value="Jelly Rolls"/>
    <property type="match status" value="1"/>
</dbReference>
<keyword evidence="5" id="KW-1185">Reference proteome</keyword>
<evidence type="ECO:0000256" key="2">
    <source>
        <dbReference type="SAM" id="MobiDB-lite"/>
    </source>
</evidence>
<feature type="compositionally biased region" description="Basic and acidic residues" evidence="2">
    <location>
        <begin position="1"/>
        <end position="17"/>
    </location>
</feature>
<dbReference type="InterPro" id="IPR014710">
    <property type="entry name" value="RmlC-like_jellyroll"/>
</dbReference>
<dbReference type="PANTHER" id="PTHR46797:SF1">
    <property type="entry name" value="METHYLPHOSPHONATE SYNTHASE"/>
    <property type="match status" value="1"/>
</dbReference>
<dbReference type="RefSeq" id="WP_380078389.1">
    <property type="nucleotide sequence ID" value="NZ_JBHRZF010000142.1"/>
</dbReference>
<feature type="domain" description="HTH cro/C1-type" evidence="3">
    <location>
        <begin position="43"/>
        <end position="97"/>
    </location>
</feature>
<feature type="region of interest" description="Disordered" evidence="2">
    <location>
        <begin position="1"/>
        <end position="40"/>
    </location>
</feature>
<dbReference type="InterPro" id="IPR001387">
    <property type="entry name" value="Cro/C1-type_HTH"/>
</dbReference>
<evidence type="ECO:0000256" key="1">
    <source>
        <dbReference type="ARBA" id="ARBA00023125"/>
    </source>
</evidence>
<dbReference type="InterPro" id="IPR011051">
    <property type="entry name" value="RmlC_Cupin_sf"/>
</dbReference>
<dbReference type="PROSITE" id="PS50943">
    <property type="entry name" value="HTH_CROC1"/>
    <property type="match status" value="1"/>
</dbReference>
<proteinExistence type="predicted"/>
<evidence type="ECO:0000259" key="3">
    <source>
        <dbReference type="PROSITE" id="PS50943"/>
    </source>
</evidence>
<dbReference type="CDD" id="cd02209">
    <property type="entry name" value="cupin_XRE_C"/>
    <property type="match status" value="1"/>
</dbReference>
<gene>
    <name evidence="4" type="ORF">ACFOPQ_11940</name>
</gene>
<keyword evidence="1" id="KW-0238">DNA-binding</keyword>
<dbReference type="PANTHER" id="PTHR46797">
    <property type="entry name" value="HTH-TYPE TRANSCRIPTIONAL REGULATOR"/>
    <property type="match status" value="1"/>
</dbReference>
<dbReference type="SUPFAM" id="SSF51182">
    <property type="entry name" value="RmlC-like cupins"/>
    <property type="match status" value="1"/>
</dbReference>
<dbReference type="SMART" id="SM00530">
    <property type="entry name" value="HTH_XRE"/>
    <property type="match status" value="1"/>
</dbReference>
<organism evidence="4 5">
    <name type="scientific">Deinococcus antarcticus</name>
    <dbReference type="NCBI Taxonomy" id="1298767"/>
    <lineage>
        <taxon>Bacteria</taxon>
        <taxon>Thermotogati</taxon>
        <taxon>Deinococcota</taxon>
        <taxon>Deinococci</taxon>
        <taxon>Deinococcales</taxon>
        <taxon>Deinococcaceae</taxon>
        <taxon>Deinococcus</taxon>
    </lineage>
</organism>
<dbReference type="Pfam" id="PF01381">
    <property type="entry name" value="HTH_3"/>
    <property type="match status" value="1"/>
</dbReference>
<dbReference type="SUPFAM" id="SSF47413">
    <property type="entry name" value="lambda repressor-like DNA-binding domains"/>
    <property type="match status" value="1"/>
</dbReference>
<reference evidence="5" key="1">
    <citation type="journal article" date="2019" name="Int. J. Syst. Evol. Microbiol.">
        <title>The Global Catalogue of Microorganisms (GCM) 10K type strain sequencing project: providing services to taxonomists for standard genome sequencing and annotation.</title>
        <authorList>
            <consortium name="The Broad Institute Genomics Platform"/>
            <consortium name="The Broad Institute Genome Sequencing Center for Infectious Disease"/>
            <person name="Wu L."/>
            <person name="Ma J."/>
        </authorList>
    </citation>
    <scope>NUCLEOTIDE SEQUENCE [LARGE SCALE GENOMIC DNA]</scope>
    <source>
        <strain evidence="5">CCTCC AB 2013263</strain>
    </source>
</reference>
<protein>
    <submittedName>
        <fullName evidence="4">Helix-turn-helix domain-containing protein</fullName>
    </submittedName>
</protein>
<comment type="caution">
    <text evidence="4">The sequence shown here is derived from an EMBL/GenBank/DDBJ whole genome shotgun (WGS) entry which is preliminary data.</text>
</comment>
<dbReference type="InterPro" id="IPR050807">
    <property type="entry name" value="TransReg_Diox_bact_type"/>
</dbReference>